<dbReference type="AlphaFoldDB" id="A0A975BIQ8"/>
<evidence type="ECO:0000313" key="2">
    <source>
        <dbReference type="Proteomes" id="UP000663722"/>
    </source>
</evidence>
<organism evidence="1 2">
    <name type="scientific">Desulfonema magnum</name>
    <dbReference type="NCBI Taxonomy" id="45655"/>
    <lineage>
        <taxon>Bacteria</taxon>
        <taxon>Pseudomonadati</taxon>
        <taxon>Thermodesulfobacteriota</taxon>
        <taxon>Desulfobacteria</taxon>
        <taxon>Desulfobacterales</taxon>
        <taxon>Desulfococcaceae</taxon>
        <taxon>Desulfonema</taxon>
    </lineage>
</organism>
<name>A0A975BIQ8_9BACT</name>
<gene>
    <name evidence="1" type="ORF">dnm_021060</name>
</gene>
<proteinExistence type="predicted"/>
<dbReference type="EMBL" id="CP061800">
    <property type="protein sequence ID" value="QTA86088.1"/>
    <property type="molecule type" value="Genomic_DNA"/>
</dbReference>
<evidence type="ECO:0000313" key="1">
    <source>
        <dbReference type="EMBL" id="QTA86088.1"/>
    </source>
</evidence>
<reference evidence="1" key="1">
    <citation type="journal article" date="2021" name="Microb. Physiol.">
        <title>Proteogenomic Insights into the Physiology of Marine, Sulfate-Reducing, Filamentous Desulfonema limicola and Desulfonema magnum.</title>
        <authorList>
            <person name="Schnaars V."/>
            <person name="Wohlbrand L."/>
            <person name="Scheve S."/>
            <person name="Hinrichs C."/>
            <person name="Reinhardt R."/>
            <person name="Rabus R."/>
        </authorList>
    </citation>
    <scope>NUCLEOTIDE SEQUENCE</scope>
    <source>
        <strain evidence="1">4be13</strain>
    </source>
</reference>
<protein>
    <submittedName>
        <fullName evidence="1">Uncharacterized protein</fullName>
    </submittedName>
</protein>
<keyword evidence="2" id="KW-1185">Reference proteome</keyword>
<accession>A0A975BIQ8</accession>
<dbReference type="KEGG" id="dmm:dnm_021060"/>
<dbReference type="Proteomes" id="UP000663722">
    <property type="component" value="Chromosome"/>
</dbReference>
<sequence length="38" mass="4487">MQTPSGRKPRPANFSLSLFKNNISFQVVIMYKNQSYFF</sequence>